<accession>A0A8J7IXE4</accession>
<evidence type="ECO:0000256" key="4">
    <source>
        <dbReference type="RuleBase" id="RU003345"/>
    </source>
</evidence>
<dbReference type="InterPro" id="IPR029510">
    <property type="entry name" value="Ald_DH_CS_GLU"/>
</dbReference>
<dbReference type="FunFam" id="3.40.605.10:FF:000007">
    <property type="entry name" value="NAD/NADP-dependent betaine aldehyde dehydrogenase"/>
    <property type="match status" value="1"/>
</dbReference>
<comment type="caution">
    <text evidence="6">The sequence shown here is derived from an EMBL/GenBank/DDBJ whole genome shotgun (WGS) entry which is preliminary data.</text>
</comment>
<organism evidence="6 7">
    <name type="scientific">Halocynthiibacter styelae</name>
    <dbReference type="NCBI Taxonomy" id="2761955"/>
    <lineage>
        <taxon>Bacteria</taxon>
        <taxon>Pseudomonadati</taxon>
        <taxon>Pseudomonadota</taxon>
        <taxon>Alphaproteobacteria</taxon>
        <taxon>Rhodobacterales</taxon>
        <taxon>Paracoccaceae</taxon>
        <taxon>Halocynthiibacter</taxon>
    </lineage>
</organism>
<dbReference type="AlphaFoldDB" id="A0A8J7IXE4"/>
<dbReference type="EMBL" id="JADCKQ010000006">
    <property type="protein sequence ID" value="MBI1493825.1"/>
    <property type="molecule type" value="Genomic_DNA"/>
</dbReference>
<dbReference type="GO" id="GO:0016620">
    <property type="term" value="F:oxidoreductase activity, acting on the aldehyde or oxo group of donors, NAD or NADP as acceptor"/>
    <property type="evidence" value="ECO:0007669"/>
    <property type="project" value="InterPro"/>
</dbReference>
<evidence type="ECO:0000313" key="7">
    <source>
        <dbReference type="Proteomes" id="UP000640583"/>
    </source>
</evidence>
<evidence type="ECO:0000256" key="1">
    <source>
        <dbReference type="ARBA" id="ARBA00009986"/>
    </source>
</evidence>
<evidence type="ECO:0000313" key="6">
    <source>
        <dbReference type="EMBL" id="MBI1493825.1"/>
    </source>
</evidence>
<dbReference type="Gene3D" id="3.40.605.10">
    <property type="entry name" value="Aldehyde Dehydrogenase, Chain A, domain 1"/>
    <property type="match status" value="1"/>
</dbReference>
<keyword evidence="7" id="KW-1185">Reference proteome</keyword>
<dbReference type="PROSITE" id="PS00070">
    <property type="entry name" value="ALDEHYDE_DEHYDR_CYS"/>
    <property type="match status" value="1"/>
</dbReference>
<dbReference type="PROSITE" id="PS00687">
    <property type="entry name" value="ALDEHYDE_DEHYDR_GLU"/>
    <property type="match status" value="1"/>
</dbReference>
<dbReference type="PANTHER" id="PTHR11699">
    <property type="entry name" value="ALDEHYDE DEHYDROGENASE-RELATED"/>
    <property type="match status" value="1"/>
</dbReference>
<reference evidence="6" key="1">
    <citation type="submission" date="2020-10" db="EMBL/GenBank/DDBJ databases">
        <title>Paenihalocynthiibacter styelae gen. nov., sp. nov., isolated from stalked sea squirt Styela clava.</title>
        <authorList>
            <person name="Kim Y.-O."/>
            <person name="Yoon J.-H."/>
        </authorList>
    </citation>
    <scope>NUCLEOTIDE SEQUENCE</scope>
    <source>
        <strain evidence="6">MYP1-1</strain>
    </source>
</reference>
<dbReference type="Proteomes" id="UP000640583">
    <property type="component" value="Unassembled WGS sequence"/>
</dbReference>
<comment type="similarity">
    <text evidence="1 4">Belongs to the aldehyde dehydrogenase family.</text>
</comment>
<dbReference type="Gene3D" id="3.40.309.10">
    <property type="entry name" value="Aldehyde Dehydrogenase, Chain A, domain 2"/>
    <property type="match status" value="1"/>
</dbReference>
<dbReference type="InterPro" id="IPR016161">
    <property type="entry name" value="Ald_DH/histidinol_DH"/>
</dbReference>
<keyword evidence="2 4" id="KW-0560">Oxidoreductase</keyword>
<dbReference type="Pfam" id="PF00171">
    <property type="entry name" value="Aldedh"/>
    <property type="match status" value="1"/>
</dbReference>
<protein>
    <submittedName>
        <fullName evidence="6">Aldehyde dehydrogenase family protein</fullName>
    </submittedName>
</protein>
<dbReference type="RefSeq" id="WP_228848641.1">
    <property type="nucleotide sequence ID" value="NZ_JADCKQ010000006.1"/>
</dbReference>
<dbReference type="InterPro" id="IPR015590">
    <property type="entry name" value="Aldehyde_DH_dom"/>
</dbReference>
<evidence type="ECO:0000256" key="2">
    <source>
        <dbReference type="ARBA" id="ARBA00023002"/>
    </source>
</evidence>
<dbReference type="InterPro" id="IPR016160">
    <property type="entry name" value="Ald_DH_CS_CYS"/>
</dbReference>
<dbReference type="InterPro" id="IPR016162">
    <property type="entry name" value="Ald_DH_N"/>
</dbReference>
<sequence>MKYSYPTDTEQFDFHLIDGQRIRQAGVKSEIRDPANGQLVAQLPVGTAEIVSDAVASSAQALKGNWGQLAPYDRAQLMFRLADLIDQNDAELAALETVNVGKPYSQALRDVGRTAKYFRFYAGVCDKLNGETVSLGPDQTGWVQPEPVGVTAHILPWNYPISTFARGAAPALAAGATVVAKPAEETPISALAIAELALKAGIPAGVLNVVCGDGSTGAALASHPDVAQVTFTGSTATGRKVMQAASNPIAGVTLELGGKSPVVVLDGTNVDDAVAGLARGIFFNAGQICTAGSRLIVSPSLHDEVVEKLSAYARGMSVDHGLNDPDLGPLISLKHRDRVSGFVERARADGLECVLGGQEIIPETCPSGAFYAPTIFTHVPVDAEIAQAEVFGPVLTTHIAHDADDALQIANATRYGLVAGIYTPDITQAMQFARNVEAGQVFINGFLKGGDTLPFGGVKESGIGREKGLAAMASYTAQKSVVISH</sequence>
<name>A0A8J7IXE4_9RHOB</name>
<proteinExistence type="inferred from homology"/>
<feature type="domain" description="Aldehyde dehydrogenase" evidence="5">
    <location>
        <begin position="28"/>
        <end position="481"/>
    </location>
</feature>
<dbReference type="SUPFAM" id="SSF53720">
    <property type="entry name" value="ALDH-like"/>
    <property type="match status" value="1"/>
</dbReference>
<evidence type="ECO:0000256" key="3">
    <source>
        <dbReference type="PROSITE-ProRule" id="PRU10007"/>
    </source>
</evidence>
<feature type="active site" evidence="3">
    <location>
        <position position="255"/>
    </location>
</feature>
<dbReference type="InterPro" id="IPR016163">
    <property type="entry name" value="Ald_DH_C"/>
</dbReference>
<gene>
    <name evidence="6" type="ORF">H1D41_09285</name>
</gene>
<evidence type="ECO:0000259" key="5">
    <source>
        <dbReference type="Pfam" id="PF00171"/>
    </source>
</evidence>